<feature type="compositionally biased region" description="Polar residues" evidence="1">
    <location>
        <begin position="325"/>
        <end position="334"/>
    </location>
</feature>
<dbReference type="RefSeq" id="WP_074491193.1">
    <property type="nucleotide sequence ID" value="NZ_FPAM01000025.1"/>
</dbReference>
<dbReference type="Proteomes" id="UP000186720">
    <property type="component" value="Unassembled WGS sequence"/>
</dbReference>
<sequence>MSSFIPEGANVICTNMTNGSPLQILRNHNTTVAYLSKKKPLLNRADRKISASFQCKNQSKFWGGLATLTAGIAVGALVVFAVAATVATGGLAGVAIAAAAETIASAALATGVVSAIASGVLGAATNSIVKHACDVTLGSPWMKDTWHKTVLLDKDNALLNISILQCSNGGMVSIILDKPTAMDAAKKISENNNEEIDEHYKSEFAIGVVTGVVITAMGASVVGVLVGGGIATYDYAHTQTDRQENETKHIESTHAEDVHTAQVEQGRYIGIAGVADVGDKSNEVRVDLVKEGTETAKQSEEMGEQAKYYREQTALRQSEGAPESSVASAKNAASMSGEAEETLATSAGNTLKSSKNLLTLLKGISWGKVAGGVGIGIAGAVVNFYIDDHYYEEEKDKQKETERVYRDDVLVDMRILSESKSNAGIFSKTQ</sequence>
<reference evidence="3 4" key="1">
    <citation type="submission" date="2016-11" db="EMBL/GenBank/DDBJ databases">
        <title>Whole Genome Sequencing of Mucilaginibacter polytrichastri RG4-7(T) isolated from the moss sample.</title>
        <authorList>
            <person name="Li Y."/>
        </authorList>
    </citation>
    <scope>NUCLEOTIDE SEQUENCE [LARGE SCALE GENOMIC DNA]</scope>
    <source>
        <strain evidence="3 4">RG4-7</strain>
    </source>
</reference>
<evidence type="ECO:0000256" key="2">
    <source>
        <dbReference type="SAM" id="Phobius"/>
    </source>
</evidence>
<feature type="transmembrane region" description="Helical" evidence="2">
    <location>
        <begin position="61"/>
        <end position="86"/>
    </location>
</feature>
<keyword evidence="4" id="KW-1185">Reference proteome</keyword>
<keyword evidence="2" id="KW-1133">Transmembrane helix</keyword>
<keyword evidence="2" id="KW-0472">Membrane</keyword>
<protein>
    <recommendedName>
        <fullName evidence="5">DUF4280 domain-containing protein</fullName>
    </recommendedName>
</protein>
<evidence type="ECO:0000256" key="1">
    <source>
        <dbReference type="SAM" id="MobiDB-lite"/>
    </source>
</evidence>
<proteinExistence type="predicted"/>
<accession>A0A1Q6A3Q0</accession>
<name>A0A1Q6A3Q0_9SPHI</name>
<dbReference type="OrthoDB" id="742917at2"/>
<feature type="transmembrane region" description="Helical" evidence="2">
    <location>
        <begin position="92"/>
        <end position="121"/>
    </location>
</feature>
<keyword evidence="2" id="KW-0812">Transmembrane</keyword>
<evidence type="ECO:0000313" key="3">
    <source>
        <dbReference type="EMBL" id="OKS88639.1"/>
    </source>
</evidence>
<dbReference type="STRING" id="1302689.RG47T_4111"/>
<gene>
    <name evidence="3" type="ORF">RG47T_4111</name>
</gene>
<organism evidence="3 4">
    <name type="scientific">Mucilaginibacter polytrichastri</name>
    <dbReference type="NCBI Taxonomy" id="1302689"/>
    <lineage>
        <taxon>Bacteria</taxon>
        <taxon>Pseudomonadati</taxon>
        <taxon>Bacteroidota</taxon>
        <taxon>Sphingobacteriia</taxon>
        <taxon>Sphingobacteriales</taxon>
        <taxon>Sphingobacteriaceae</taxon>
        <taxon>Mucilaginibacter</taxon>
    </lineage>
</organism>
<dbReference type="AlphaFoldDB" id="A0A1Q6A3Q0"/>
<dbReference type="EMBL" id="MPPL01000001">
    <property type="protein sequence ID" value="OKS88639.1"/>
    <property type="molecule type" value="Genomic_DNA"/>
</dbReference>
<comment type="caution">
    <text evidence="3">The sequence shown here is derived from an EMBL/GenBank/DDBJ whole genome shotgun (WGS) entry which is preliminary data.</text>
</comment>
<evidence type="ECO:0000313" key="4">
    <source>
        <dbReference type="Proteomes" id="UP000186720"/>
    </source>
</evidence>
<feature type="region of interest" description="Disordered" evidence="1">
    <location>
        <begin position="316"/>
        <end position="341"/>
    </location>
</feature>
<feature type="transmembrane region" description="Helical" evidence="2">
    <location>
        <begin position="204"/>
        <end position="233"/>
    </location>
</feature>
<evidence type="ECO:0008006" key="5">
    <source>
        <dbReference type="Google" id="ProtNLM"/>
    </source>
</evidence>